<name>A0ABV9ZT59_9ACTN</name>
<evidence type="ECO:0000313" key="2">
    <source>
        <dbReference type="EMBL" id="MFC5144603.1"/>
    </source>
</evidence>
<dbReference type="EMBL" id="JBHSKJ010000004">
    <property type="protein sequence ID" value="MFC5144603.1"/>
    <property type="molecule type" value="Genomic_DNA"/>
</dbReference>
<keyword evidence="3" id="KW-1185">Reference proteome</keyword>
<feature type="signal peptide" evidence="1">
    <location>
        <begin position="1"/>
        <end position="29"/>
    </location>
</feature>
<accession>A0ABV9ZT59</accession>
<protein>
    <recommendedName>
        <fullName evidence="4">Secreted protein</fullName>
    </recommendedName>
</protein>
<gene>
    <name evidence="2" type="ORF">ACFPP6_07920</name>
</gene>
<dbReference type="Proteomes" id="UP001596222">
    <property type="component" value="Unassembled WGS sequence"/>
</dbReference>
<organism evidence="2 3">
    <name type="scientific">Streptomyces aureoversilis</name>
    <dbReference type="NCBI Taxonomy" id="67277"/>
    <lineage>
        <taxon>Bacteria</taxon>
        <taxon>Bacillati</taxon>
        <taxon>Actinomycetota</taxon>
        <taxon>Actinomycetes</taxon>
        <taxon>Kitasatosporales</taxon>
        <taxon>Streptomycetaceae</taxon>
        <taxon>Streptomyces</taxon>
    </lineage>
</organism>
<dbReference type="RefSeq" id="WP_382038565.1">
    <property type="nucleotide sequence ID" value="NZ_JBHSKJ010000004.1"/>
</dbReference>
<keyword evidence="1" id="KW-0732">Signal</keyword>
<evidence type="ECO:0000313" key="3">
    <source>
        <dbReference type="Proteomes" id="UP001596222"/>
    </source>
</evidence>
<dbReference type="PROSITE" id="PS51257">
    <property type="entry name" value="PROKAR_LIPOPROTEIN"/>
    <property type="match status" value="1"/>
</dbReference>
<sequence>MTRRAVRVLASVVPLAAVVAAMTAAPAQAASFSGCTAHACAGVNNYRYWPTGGGWYTADISLPYLNDLKKNDGYSPTLRIVYTNPNGVQRLYIRDWDNGTITYHDDKYLLQVKNLYFEVCHLDNGHGTLTCRRMSQTSALS</sequence>
<reference evidence="3" key="1">
    <citation type="journal article" date="2019" name="Int. J. Syst. Evol. Microbiol.">
        <title>The Global Catalogue of Microorganisms (GCM) 10K type strain sequencing project: providing services to taxonomists for standard genome sequencing and annotation.</title>
        <authorList>
            <consortium name="The Broad Institute Genomics Platform"/>
            <consortium name="The Broad Institute Genome Sequencing Center for Infectious Disease"/>
            <person name="Wu L."/>
            <person name="Ma J."/>
        </authorList>
    </citation>
    <scope>NUCLEOTIDE SEQUENCE [LARGE SCALE GENOMIC DNA]</scope>
    <source>
        <strain evidence="3">CGMCC 4.1641</strain>
    </source>
</reference>
<evidence type="ECO:0000256" key="1">
    <source>
        <dbReference type="SAM" id="SignalP"/>
    </source>
</evidence>
<feature type="chain" id="PRO_5046831810" description="Secreted protein" evidence="1">
    <location>
        <begin position="30"/>
        <end position="141"/>
    </location>
</feature>
<proteinExistence type="predicted"/>
<comment type="caution">
    <text evidence="2">The sequence shown here is derived from an EMBL/GenBank/DDBJ whole genome shotgun (WGS) entry which is preliminary data.</text>
</comment>
<evidence type="ECO:0008006" key="4">
    <source>
        <dbReference type="Google" id="ProtNLM"/>
    </source>
</evidence>